<evidence type="ECO:0000313" key="1">
    <source>
        <dbReference type="EMBL" id="PJC32249.1"/>
    </source>
</evidence>
<evidence type="ECO:0000313" key="2">
    <source>
        <dbReference type="Proteomes" id="UP000229777"/>
    </source>
</evidence>
<dbReference type="EMBL" id="PFSA01000059">
    <property type="protein sequence ID" value="PJC32249.1"/>
    <property type="molecule type" value="Genomic_DNA"/>
</dbReference>
<proteinExistence type="predicted"/>
<protein>
    <submittedName>
        <fullName evidence="1">Uncharacterized protein</fullName>
    </submittedName>
</protein>
<organism evidence="1 2">
    <name type="scientific">Candidatus Roizmanbacteria bacterium CG_4_9_14_0_2_um_filter_36_12</name>
    <dbReference type="NCBI Taxonomy" id="1974837"/>
    <lineage>
        <taxon>Bacteria</taxon>
        <taxon>Candidatus Roizmaniibacteriota</taxon>
    </lineage>
</organism>
<comment type="caution">
    <text evidence="1">The sequence shown here is derived from an EMBL/GenBank/DDBJ whole genome shotgun (WGS) entry which is preliminary data.</text>
</comment>
<dbReference type="AlphaFoldDB" id="A0A2M8EZA3"/>
<reference evidence="2" key="1">
    <citation type="submission" date="2017-09" db="EMBL/GenBank/DDBJ databases">
        <title>Depth-based differentiation of microbial function through sediment-hosted aquifers and enrichment of novel symbionts in the deep terrestrial subsurface.</title>
        <authorList>
            <person name="Probst A.J."/>
            <person name="Ladd B."/>
            <person name="Jarett J.K."/>
            <person name="Geller-Mcgrath D.E."/>
            <person name="Sieber C.M.K."/>
            <person name="Emerson J.B."/>
            <person name="Anantharaman K."/>
            <person name="Thomas B.C."/>
            <person name="Malmstrom R."/>
            <person name="Stieglmeier M."/>
            <person name="Klingl A."/>
            <person name="Woyke T."/>
            <person name="Ryan C.M."/>
            <person name="Banfield J.F."/>
        </authorList>
    </citation>
    <scope>NUCLEOTIDE SEQUENCE [LARGE SCALE GENOMIC DNA]</scope>
</reference>
<accession>A0A2M8EZA3</accession>
<dbReference type="Proteomes" id="UP000229777">
    <property type="component" value="Unassembled WGS sequence"/>
</dbReference>
<sequence>MPKGINHLIYKGNRSRRDENRIKINIRLLPRAIKFLKLSTFWQEENQYIKDNITFKFWAFEAVIDDRRIKVIIRQVDRGRKHFWSVIPAWRKDRFGIVNAKRRNLET</sequence>
<gene>
    <name evidence="1" type="ORF">CO049_03320</name>
</gene>
<name>A0A2M8EZA3_9BACT</name>